<dbReference type="AlphaFoldDB" id="A0A0G1CIL8"/>
<sequence length="266" mass="29671">MPTLISIGSFSISSFGFFCAVTYLIGAFLIWRVFRDKGIEDEKFFDNFLVVSIISFLGARLFFVLTHWSIFSGFPLGALFIGKNPGFSLWGLLATAALTLIWYCRKQRLETGVIADAYAQALPVMMIFWSLALFLDGTIIGKETSWPTGIIQTGLAGLRHPVGMYALILSLVMSLSLFFVLRFFGRRNLPCGTITLTILSFLGVSQLLLAFFRDDLLYWQGFPVDLMIATVVWISPLPPLYLLLNGGKLVTQVKQKVTALVSRPKL</sequence>
<evidence type="ECO:0000256" key="6">
    <source>
        <dbReference type="ARBA" id="ARBA00023136"/>
    </source>
</evidence>
<name>A0A0G1CIL8_9BACT</name>
<evidence type="ECO:0000256" key="7">
    <source>
        <dbReference type="SAM" id="Phobius"/>
    </source>
</evidence>
<keyword evidence="4 7" id="KW-0812">Transmembrane</keyword>
<keyword evidence="2" id="KW-1003">Cell membrane</keyword>
<evidence type="ECO:0000256" key="5">
    <source>
        <dbReference type="ARBA" id="ARBA00022989"/>
    </source>
</evidence>
<accession>A0A0G1CIL8</accession>
<keyword evidence="6 7" id="KW-0472">Membrane</keyword>
<keyword evidence="5 7" id="KW-1133">Transmembrane helix</keyword>
<keyword evidence="8" id="KW-0449">Lipoprotein</keyword>
<reference evidence="8 9" key="1">
    <citation type="journal article" date="2015" name="Nature">
        <title>rRNA introns, odd ribosomes, and small enigmatic genomes across a large radiation of phyla.</title>
        <authorList>
            <person name="Brown C.T."/>
            <person name="Hug L.A."/>
            <person name="Thomas B.C."/>
            <person name="Sharon I."/>
            <person name="Castelle C.J."/>
            <person name="Singh A."/>
            <person name="Wilkins M.J."/>
            <person name="Williams K.H."/>
            <person name="Banfield J.F."/>
        </authorList>
    </citation>
    <scope>NUCLEOTIDE SEQUENCE [LARGE SCALE GENOMIC DNA]</scope>
</reference>
<gene>
    <name evidence="8" type="ORF">UV59_C0008G0025</name>
</gene>
<keyword evidence="3 8" id="KW-0808">Transferase</keyword>
<evidence type="ECO:0000313" key="8">
    <source>
        <dbReference type="EMBL" id="KKS85332.1"/>
    </source>
</evidence>
<feature type="transmembrane region" description="Helical" evidence="7">
    <location>
        <begin position="12"/>
        <end position="34"/>
    </location>
</feature>
<protein>
    <submittedName>
        <fullName evidence="8">Prolipoprotein diacylglyceryl transferase</fullName>
    </submittedName>
</protein>
<dbReference type="Pfam" id="PF01790">
    <property type="entry name" value="LGT"/>
    <property type="match status" value="1"/>
</dbReference>
<comment type="caution">
    <text evidence="8">The sequence shown here is derived from an EMBL/GenBank/DDBJ whole genome shotgun (WGS) entry which is preliminary data.</text>
</comment>
<dbReference type="EMBL" id="LCFB01000008">
    <property type="protein sequence ID" value="KKS85332.1"/>
    <property type="molecule type" value="Genomic_DNA"/>
</dbReference>
<dbReference type="GO" id="GO:0042158">
    <property type="term" value="P:lipoprotein biosynthetic process"/>
    <property type="evidence" value="ECO:0007669"/>
    <property type="project" value="InterPro"/>
</dbReference>
<evidence type="ECO:0000256" key="2">
    <source>
        <dbReference type="ARBA" id="ARBA00022475"/>
    </source>
</evidence>
<proteinExistence type="inferred from homology"/>
<dbReference type="PANTHER" id="PTHR30589:SF0">
    <property type="entry name" value="PHOSPHATIDYLGLYCEROL--PROLIPOPROTEIN DIACYLGLYCERYL TRANSFERASE"/>
    <property type="match status" value="1"/>
</dbReference>
<dbReference type="PANTHER" id="PTHR30589">
    <property type="entry name" value="PROLIPOPROTEIN DIACYLGLYCERYL TRANSFERASE"/>
    <property type="match status" value="1"/>
</dbReference>
<feature type="transmembrane region" description="Helical" evidence="7">
    <location>
        <begin position="117"/>
        <end position="135"/>
    </location>
</feature>
<dbReference type="STRING" id="1618436.UV59_C0008G0025"/>
<feature type="transmembrane region" description="Helical" evidence="7">
    <location>
        <begin position="224"/>
        <end position="244"/>
    </location>
</feature>
<feature type="transmembrane region" description="Helical" evidence="7">
    <location>
        <begin position="46"/>
        <end position="67"/>
    </location>
</feature>
<feature type="transmembrane region" description="Helical" evidence="7">
    <location>
        <begin position="162"/>
        <end position="181"/>
    </location>
</feature>
<evidence type="ECO:0000256" key="4">
    <source>
        <dbReference type="ARBA" id="ARBA00022692"/>
    </source>
</evidence>
<feature type="transmembrane region" description="Helical" evidence="7">
    <location>
        <begin position="193"/>
        <end position="212"/>
    </location>
</feature>
<evidence type="ECO:0000313" key="9">
    <source>
        <dbReference type="Proteomes" id="UP000034543"/>
    </source>
</evidence>
<evidence type="ECO:0000256" key="3">
    <source>
        <dbReference type="ARBA" id="ARBA00022679"/>
    </source>
</evidence>
<comment type="similarity">
    <text evidence="1">Belongs to the Lgt family.</text>
</comment>
<feature type="transmembrane region" description="Helical" evidence="7">
    <location>
        <begin position="87"/>
        <end position="105"/>
    </location>
</feature>
<dbReference type="GO" id="GO:0005886">
    <property type="term" value="C:plasma membrane"/>
    <property type="evidence" value="ECO:0007669"/>
    <property type="project" value="InterPro"/>
</dbReference>
<dbReference type="Proteomes" id="UP000034543">
    <property type="component" value="Unassembled WGS sequence"/>
</dbReference>
<dbReference type="InterPro" id="IPR001640">
    <property type="entry name" value="Lgt"/>
</dbReference>
<organism evidence="8 9">
    <name type="scientific">Candidatus Gottesmanbacteria bacterium GW2011_GWA1_43_11</name>
    <dbReference type="NCBI Taxonomy" id="1618436"/>
    <lineage>
        <taxon>Bacteria</taxon>
        <taxon>Candidatus Gottesmaniibacteriota</taxon>
    </lineage>
</organism>
<dbReference type="GO" id="GO:0008961">
    <property type="term" value="F:phosphatidylglycerol-prolipoprotein diacylglyceryl transferase activity"/>
    <property type="evidence" value="ECO:0007669"/>
    <property type="project" value="InterPro"/>
</dbReference>
<evidence type="ECO:0000256" key="1">
    <source>
        <dbReference type="ARBA" id="ARBA00007150"/>
    </source>
</evidence>